<name>A0A1V5ZJW6_9BACT</name>
<dbReference type="Proteomes" id="UP000485621">
    <property type="component" value="Unassembled WGS sequence"/>
</dbReference>
<proteinExistence type="predicted"/>
<organism evidence="1">
    <name type="scientific">candidate division CPR1 bacterium ADurb.Bin160</name>
    <dbReference type="NCBI Taxonomy" id="1852826"/>
    <lineage>
        <taxon>Bacteria</taxon>
        <taxon>candidate division CPR1</taxon>
    </lineage>
</organism>
<reference evidence="1" key="1">
    <citation type="submission" date="2017-02" db="EMBL/GenBank/DDBJ databases">
        <title>Delving into the versatile metabolic prowess of the omnipresent phylum Bacteroidetes.</title>
        <authorList>
            <person name="Nobu M.K."/>
            <person name="Mei R."/>
            <person name="Narihiro T."/>
            <person name="Kuroda K."/>
            <person name="Liu W.-T."/>
        </authorList>
    </citation>
    <scope>NUCLEOTIDE SEQUENCE</scope>
    <source>
        <strain evidence="1">ADurb.Bin160</strain>
    </source>
</reference>
<dbReference type="EMBL" id="MWDB01000052">
    <property type="protein sequence ID" value="OQB40234.1"/>
    <property type="molecule type" value="Genomic_DNA"/>
</dbReference>
<gene>
    <name evidence="1" type="ORF">BWY04_01407</name>
</gene>
<comment type="caution">
    <text evidence="1">The sequence shown here is derived from an EMBL/GenBank/DDBJ whole genome shotgun (WGS) entry which is preliminary data.</text>
</comment>
<sequence>MNKLWQRYDDEGLRESDIENDYRNLAIFQKHNQTLCLQHLAKKYDFWEL</sequence>
<evidence type="ECO:0000313" key="1">
    <source>
        <dbReference type="EMBL" id="OQB40234.1"/>
    </source>
</evidence>
<protein>
    <submittedName>
        <fullName evidence="1">Uncharacterized protein</fullName>
    </submittedName>
</protein>
<dbReference type="AlphaFoldDB" id="A0A1V5ZJW6"/>
<accession>A0A1V5ZJW6</accession>